<evidence type="ECO:0000313" key="1">
    <source>
        <dbReference type="EMBL" id="MBB4966190.1"/>
    </source>
</evidence>
<keyword evidence="2" id="KW-1185">Reference proteome</keyword>
<protein>
    <submittedName>
        <fullName evidence="1">Uncharacterized protein</fullName>
    </submittedName>
</protein>
<dbReference type="EMBL" id="JACHJS010000001">
    <property type="protein sequence ID" value="MBB4966190.1"/>
    <property type="molecule type" value="Genomic_DNA"/>
</dbReference>
<comment type="caution">
    <text evidence="1">The sequence shown here is derived from an EMBL/GenBank/DDBJ whole genome shotgun (WGS) entry which is preliminary data.</text>
</comment>
<proteinExistence type="predicted"/>
<accession>A0A7W7T433</accession>
<dbReference type="RefSeq" id="WP_184670047.1">
    <property type="nucleotide sequence ID" value="NZ_BAABAI010000005.1"/>
</dbReference>
<reference evidence="1 2" key="1">
    <citation type="submission" date="2020-08" db="EMBL/GenBank/DDBJ databases">
        <title>Sequencing the genomes of 1000 actinobacteria strains.</title>
        <authorList>
            <person name="Klenk H.-P."/>
        </authorList>
    </citation>
    <scope>NUCLEOTIDE SEQUENCE [LARGE SCALE GENOMIC DNA]</scope>
    <source>
        <strain evidence="1 2">DSM 45084</strain>
    </source>
</reference>
<name>A0A7W7T433_9PSEU</name>
<dbReference type="AlphaFoldDB" id="A0A7W7T433"/>
<organism evidence="1 2">
    <name type="scientific">Saccharothrix violaceirubra</name>
    <dbReference type="NCBI Taxonomy" id="413306"/>
    <lineage>
        <taxon>Bacteria</taxon>
        <taxon>Bacillati</taxon>
        <taxon>Actinomycetota</taxon>
        <taxon>Actinomycetes</taxon>
        <taxon>Pseudonocardiales</taxon>
        <taxon>Pseudonocardiaceae</taxon>
        <taxon>Saccharothrix</taxon>
    </lineage>
</organism>
<gene>
    <name evidence="1" type="ORF">F4559_003549</name>
</gene>
<sequence>MSSFPSAARKVRDDSLAPKVRSWALRECVLRFAPYGFLATWHHLVVNAAVPARPEDDPAALVRALDELEEAREVWQRVTRAYRTRRRAEKSVGRRTPLPVDRWRNSTLLAFCPDFTTHPTERLVVVVVRVLAGHESRPVHSDSCRACGAPTFDLVCPACGVADTDPSTRRPREPAHVARRWREVWTG</sequence>
<evidence type="ECO:0000313" key="2">
    <source>
        <dbReference type="Proteomes" id="UP000542674"/>
    </source>
</evidence>
<dbReference type="Proteomes" id="UP000542674">
    <property type="component" value="Unassembled WGS sequence"/>
</dbReference>